<reference evidence="1 2" key="1">
    <citation type="submission" date="2019-09" db="EMBL/GenBank/DDBJ databases">
        <title>Actinomadura physcomitrii sp. nov., a novel actinomycete isolated from moss [Physcomitrium sphaericum (Ludw) Fuernr].</title>
        <authorList>
            <person name="Zhuang X."/>
            <person name="Liu C."/>
        </authorList>
    </citation>
    <scope>NUCLEOTIDE SEQUENCE [LARGE SCALE GENOMIC DNA]</scope>
    <source>
        <strain evidence="1 2">HMC1</strain>
    </source>
</reference>
<keyword evidence="2" id="KW-1185">Reference proteome</keyword>
<dbReference type="AlphaFoldDB" id="A0A6H9YIF0"/>
<dbReference type="SUPFAM" id="SSF53756">
    <property type="entry name" value="UDP-Glycosyltransferase/glycogen phosphorylase"/>
    <property type="match status" value="1"/>
</dbReference>
<accession>A0A6H9YIF0</accession>
<name>A0A6H9YIF0_9ACTN</name>
<comment type="caution">
    <text evidence="1">The sequence shown here is derived from an EMBL/GenBank/DDBJ whole genome shotgun (WGS) entry which is preliminary data.</text>
</comment>
<dbReference type="OrthoDB" id="3661391at2"/>
<protein>
    <recommendedName>
        <fullName evidence="3">UDP-N-acetyl glucosamine 2-epimerase</fullName>
    </recommendedName>
</protein>
<sequence length="412" mass="44462">MPSVVILSHQEQLERLGEECPEALGRAVVAGDVCFDRLVASLPWREDYRAALGLRPGQRLVVVSSTWGPRSLLGEDPGLIARLIADLPVDEYLVAAVVHPNVWHGHSPWQVRAWLADCRRAGLVVVPPREGWRAALVASDLVIGDHGSVTLYGAALGRPVLFGSFPADAVDPRTALAELGRHAAVIGDRPLAEQVDSAIAEHDPRTGARVADGAFAVQGRAAEILRAHLYRLMRLDPPAAWARTSPVPPCGPEPRPWADAEQPALLATVTITRSPGRADFVVERFPAELADLRAAPLRANRHLVVDGTETDHRLRGLADIVVQRAEAHSRPAFDDRDDLVVAEARRDGECRLRLPGDGVLRLRADAAIDPSVLASAIYAWVAEGHPIAALPATLSTRLGRVEFPFTGERVSG</sequence>
<dbReference type="Proteomes" id="UP000468735">
    <property type="component" value="Unassembled WGS sequence"/>
</dbReference>
<proteinExistence type="predicted"/>
<evidence type="ECO:0000313" key="1">
    <source>
        <dbReference type="EMBL" id="KAB2340413.1"/>
    </source>
</evidence>
<organism evidence="1 2">
    <name type="scientific">Actinomadura rudentiformis</name>
    <dbReference type="NCBI Taxonomy" id="359158"/>
    <lineage>
        <taxon>Bacteria</taxon>
        <taxon>Bacillati</taxon>
        <taxon>Actinomycetota</taxon>
        <taxon>Actinomycetes</taxon>
        <taxon>Streptosporangiales</taxon>
        <taxon>Thermomonosporaceae</taxon>
        <taxon>Actinomadura</taxon>
    </lineage>
</organism>
<gene>
    <name evidence="1" type="ORF">F8566_45340</name>
</gene>
<evidence type="ECO:0008006" key="3">
    <source>
        <dbReference type="Google" id="ProtNLM"/>
    </source>
</evidence>
<evidence type="ECO:0000313" key="2">
    <source>
        <dbReference type="Proteomes" id="UP000468735"/>
    </source>
</evidence>
<dbReference type="EMBL" id="WBMT01000030">
    <property type="protein sequence ID" value="KAB2340413.1"/>
    <property type="molecule type" value="Genomic_DNA"/>
</dbReference>